<dbReference type="RefSeq" id="WP_188126660.1">
    <property type="nucleotide sequence ID" value="NZ_BOMP01000106.1"/>
</dbReference>
<dbReference type="Proteomes" id="UP000590511">
    <property type="component" value="Unassembled WGS sequence"/>
</dbReference>
<reference evidence="2 5" key="2">
    <citation type="submission" date="2021-01" db="EMBL/GenBank/DDBJ databases">
        <title>Whole genome shotgun sequence of Actinoplanes lobatus NBRC 12513.</title>
        <authorList>
            <person name="Komaki H."/>
            <person name="Tamura T."/>
        </authorList>
    </citation>
    <scope>NUCLEOTIDE SEQUENCE [LARGE SCALE GENOMIC DNA]</scope>
    <source>
        <strain evidence="2 5">NBRC 12513</strain>
    </source>
</reference>
<dbReference type="InterPro" id="IPR011009">
    <property type="entry name" value="Kinase-like_dom_sf"/>
</dbReference>
<evidence type="ECO:0000313" key="5">
    <source>
        <dbReference type="Proteomes" id="UP000631312"/>
    </source>
</evidence>
<accession>A0A7W7HR68</accession>
<gene>
    <name evidence="2" type="ORF">Alo02nite_63300</name>
    <name evidence="3" type="ORF">BJ964_009387</name>
</gene>
<evidence type="ECO:0000313" key="3">
    <source>
        <dbReference type="EMBL" id="MBB4755226.1"/>
    </source>
</evidence>
<feature type="domain" description="Aminoglycoside phosphotransferase" evidence="1">
    <location>
        <begin position="7"/>
        <end position="160"/>
    </location>
</feature>
<protein>
    <recommendedName>
        <fullName evidence="1">Aminoglycoside phosphotransferase domain-containing protein</fullName>
    </recommendedName>
</protein>
<dbReference type="AlphaFoldDB" id="A0A7W7HR68"/>
<evidence type="ECO:0000313" key="4">
    <source>
        <dbReference type="Proteomes" id="UP000590511"/>
    </source>
</evidence>
<reference evidence="3 4" key="1">
    <citation type="submission" date="2020-08" db="EMBL/GenBank/DDBJ databases">
        <title>Sequencing the genomes of 1000 actinobacteria strains.</title>
        <authorList>
            <person name="Klenk H.-P."/>
        </authorList>
    </citation>
    <scope>NUCLEOTIDE SEQUENCE [LARGE SCALE GENOMIC DNA]</scope>
    <source>
        <strain evidence="3 4">DSM 43150</strain>
    </source>
</reference>
<dbReference type="Proteomes" id="UP000631312">
    <property type="component" value="Unassembled WGS sequence"/>
</dbReference>
<evidence type="ECO:0000259" key="1">
    <source>
        <dbReference type="Pfam" id="PF01636"/>
    </source>
</evidence>
<keyword evidence="5" id="KW-1185">Reference proteome</keyword>
<dbReference type="Gene3D" id="3.90.1200.10">
    <property type="match status" value="1"/>
</dbReference>
<comment type="caution">
    <text evidence="3">The sequence shown here is derived from an EMBL/GenBank/DDBJ whole genome shotgun (WGS) entry which is preliminary data.</text>
</comment>
<evidence type="ECO:0000313" key="2">
    <source>
        <dbReference type="EMBL" id="GIE43432.1"/>
    </source>
</evidence>
<dbReference type="EMBL" id="BOMP01000106">
    <property type="protein sequence ID" value="GIE43432.1"/>
    <property type="molecule type" value="Genomic_DNA"/>
</dbReference>
<sequence length="229" mass="25596">MNQDEELPGEPWTPAVEALLRHLADAGFDGAPPVEEQTLRGVRTGTVLPWPEWTRQDDTLWQVAQWLREYHEAVADFVPPDDAIWRKGGAWEPGLVIGHNDVAPYNATRAGQRLTGFVGWDFAGPVTRAADLAFTAFAWVPLNARDVGFAEGWTAFADRPRRLRMLLDAYRWQGTAADMIREVRDRISAAIHDIRRLATAGDHDCRELVHSGFDARLAMAVKELATFPG</sequence>
<organism evidence="3 4">
    <name type="scientific">Actinoplanes lobatus</name>
    <dbReference type="NCBI Taxonomy" id="113568"/>
    <lineage>
        <taxon>Bacteria</taxon>
        <taxon>Bacillati</taxon>
        <taxon>Actinomycetota</taxon>
        <taxon>Actinomycetes</taxon>
        <taxon>Micromonosporales</taxon>
        <taxon>Micromonosporaceae</taxon>
        <taxon>Actinoplanes</taxon>
    </lineage>
</organism>
<name>A0A7W7HR68_9ACTN</name>
<dbReference type="EMBL" id="JACHNC010000001">
    <property type="protein sequence ID" value="MBB4755226.1"/>
    <property type="molecule type" value="Genomic_DNA"/>
</dbReference>
<proteinExistence type="predicted"/>
<dbReference type="InterPro" id="IPR002575">
    <property type="entry name" value="Aminoglycoside_PTrfase"/>
</dbReference>
<dbReference type="SUPFAM" id="SSF56112">
    <property type="entry name" value="Protein kinase-like (PK-like)"/>
    <property type="match status" value="1"/>
</dbReference>
<dbReference type="Pfam" id="PF01636">
    <property type="entry name" value="APH"/>
    <property type="match status" value="1"/>
</dbReference>